<dbReference type="Pfam" id="PF02579">
    <property type="entry name" value="Nitro_FeMo-Co"/>
    <property type="match status" value="1"/>
</dbReference>
<dbReference type="AlphaFoldDB" id="X1L6F0"/>
<dbReference type="Gene3D" id="3.30.420.130">
    <property type="entry name" value="Dinitrogenase iron-molybdenum cofactor biosynthesis domain"/>
    <property type="match status" value="1"/>
</dbReference>
<dbReference type="InterPro" id="IPR036105">
    <property type="entry name" value="DiNase_FeMo-co_biosyn_sf"/>
</dbReference>
<dbReference type="CDD" id="cd00851">
    <property type="entry name" value="MTH1175"/>
    <property type="match status" value="1"/>
</dbReference>
<feature type="domain" description="Dinitrogenase iron-molybdenum cofactor biosynthesis" evidence="1">
    <location>
        <begin position="13"/>
        <end position="102"/>
    </location>
</feature>
<dbReference type="PANTHER" id="PTHR42983">
    <property type="entry name" value="DINITROGENASE IRON-MOLYBDENUM COFACTOR PROTEIN-RELATED"/>
    <property type="match status" value="1"/>
</dbReference>
<organism evidence="2">
    <name type="scientific">marine sediment metagenome</name>
    <dbReference type="NCBI Taxonomy" id="412755"/>
    <lineage>
        <taxon>unclassified sequences</taxon>
        <taxon>metagenomes</taxon>
        <taxon>ecological metagenomes</taxon>
    </lineage>
</organism>
<dbReference type="InterPro" id="IPR033913">
    <property type="entry name" value="MTH1175_dom"/>
</dbReference>
<sequence>MKVAVSAIGPSLDAEVDPRFGRCQYIIVADPDTMEFEATENTNIMAGGGAGISTAQMVGNMGVQVVLTGNCGPNAYQTLSAAGIQVITGVSGSVKEAIEGYKTGKFQAISGPSVGAHSGMGGGMGMGRGMGMGGGMGGGRGM</sequence>
<feature type="non-terminal residue" evidence="2">
    <location>
        <position position="142"/>
    </location>
</feature>
<evidence type="ECO:0000259" key="1">
    <source>
        <dbReference type="Pfam" id="PF02579"/>
    </source>
</evidence>
<evidence type="ECO:0000313" key="2">
    <source>
        <dbReference type="EMBL" id="GAI14937.1"/>
    </source>
</evidence>
<gene>
    <name evidence="2" type="ORF">S06H3_22495</name>
</gene>
<dbReference type="InterPro" id="IPR003731">
    <property type="entry name" value="Di-Nase_FeMo-co_biosynth"/>
</dbReference>
<protein>
    <recommendedName>
        <fullName evidence="1">Dinitrogenase iron-molybdenum cofactor biosynthesis domain-containing protein</fullName>
    </recommendedName>
</protein>
<comment type="caution">
    <text evidence="2">The sequence shown here is derived from an EMBL/GenBank/DDBJ whole genome shotgun (WGS) entry which is preliminary data.</text>
</comment>
<name>X1L6F0_9ZZZZ</name>
<dbReference type="SUPFAM" id="SSF53146">
    <property type="entry name" value="Nitrogenase accessory factor-like"/>
    <property type="match status" value="1"/>
</dbReference>
<proteinExistence type="predicted"/>
<accession>X1L6F0</accession>
<dbReference type="EMBL" id="BARV01012037">
    <property type="protein sequence ID" value="GAI14937.1"/>
    <property type="molecule type" value="Genomic_DNA"/>
</dbReference>
<dbReference type="PANTHER" id="PTHR42983:SF1">
    <property type="entry name" value="IRON-MOLYBDENUM PROTEIN"/>
    <property type="match status" value="1"/>
</dbReference>
<reference evidence="2" key="1">
    <citation type="journal article" date="2014" name="Front. Microbiol.">
        <title>High frequency of phylogenetically diverse reductive dehalogenase-homologous genes in deep subseafloor sedimentary metagenomes.</title>
        <authorList>
            <person name="Kawai M."/>
            <person name="Futagami T."/>
            <person name="Toyoda A."/>
            <person name="Takaki Y."/>
            <person name="Nishi S."/>
            <person name="Hori S."/>
            <person name="Arai W."/>
            <person name="Tsubouchi T."/>
            <person name="Morono Y."/>
            <person name="Uchiyama I."/>
            <person name="Ito T."/>
            <person name="Fujiyama A."/>
            <person name="Inagaki F."/>
            <person name="Takami H."/>
        </authorList>
    </citation>
    <scope>NUCLEOTIDE SEQUENCE</scope>
    <source>
        <strain evidence="2">Expedition CK06-06</strain>
    </source>
</reference>